<keyword evidence="3" id="KW-0804">Transcription</keyword>
<name>A0A0D0SPP0_STAGA</name>
<dbReference type="InterPro" id="IPR041479">
    <property type="entry name" value="TetR_CgmR_C"/>
</dbReference>
<dbReference type="InterPro" id="IPR001647">
    <property type="entry name" value="HTH_TetR"/>
</dbReference>
<keyword evidence="1" id="KW-0805">Transcription regulation</keyword>
<dbReference type="GO" id="GO:0003700">
    <property type="term" value="F:DNA-binding transcription factor activity"/>
    <property type="evidence" value="ECO:0007669"/>
    <property type="project" value="TreeGrafter"/>
</dbReference>
<evidence type="ECO:0000313" key="6">
    <source>
        <dbReference type="EMBL" id="GEQ05878.1"/>
    </source>
</evidence>
<evidence type="ECO:0000313" key="8">
    <source>
        <dbReference type="Proteomes" id="UP000255277"/>
    </source>
</evidence>
<keyword evidence="9" id="KW-1185">Reference proteome</keyword>
<dbReference type="Gene3D" id="1.10.357.10">
    <property type="entry name" value="Tetracycline Repressor, domain 2"/>
    <property type="match status" value="1"/>
</dbReference>
<evidence type="ECO:0000259" key="5">
    <source>
        <dbReference type="PROSITE" id="PS50977"/>
    </source>
</evidence>
<dbReference type="InterPro" id="IPR009057">
    <property type="entry name" value="Homeodomain-like_sf"/>
</dbReference>
<dbReference type="AlphaFoldDB" id="A0A0D0SPP0"/>
<dbReference type="GO" id="GO:0000976">
    <property type="term" value="F:transcription cis-regulatory region binding"/>
    <property type="evidence" value="ECO:0007669"/>
    <property type="project" value="TreeGrafter"/>
</dbReference>
<gene>
    <name evidence="7" type="primary">arpA</name>
    <name evidence="7" type="ORF">NCTC12195_04348</name>
    <name evidence="6" type="ORF">SGA02_17060</name>
</gene>
<dbReference type="SUPFAM" id="SSF48498">
    <property type="entry name" value="Tetracyclin repressor-like, C-terminal domain"/>
    <property type="match status" value="1"/>
</dbReference>
<reference evidence="6 9" key="2">
    <citation type="submission" date="2019-07" db="EMBL/GenBank/DDBJ databases">
        <title>Whole genome shotgun sequence of Staphylococcus gallinarum NBRC 109767.</title>
        <authorList>
            <person name="Hosoyama A."/>
            <person name="Uohara A."/>
            <person name="Ohji S."/>
            <person name="Ichikawa N."/>
        </authorList>
    </citation>
    <scope>NUCLEOTIDE SEQUENCE [LARGE SCALE GENOMIC DNA]</scope>
    <source>
        <strain evidence="6 9">NBRC 109767</strain>
    </source>
</reference>
<evidence type="ECO:0000313" key="7">
    <source>
        <dbReference type="EMBL" id="SUM34821.1"/>
    </source>
</evidence>
<dbReference type="Pfam" id="PF17937">
    <property type="entry name" value="TetR_C_28"/>
    <property type="match status" value="1"/>
</dbReference>
<dbReference type="Pfam" id="PF00440">
    <property type="entry name" value="TetR_N"/>
    <property type="match status" value="1"/>
</dbReference>
<dbReference type="PRINTS" id="PR00455">
    <property type="entry name" value="HTHTETR"/>
</dbReference>
<dbReference type="PROSITE" id="PS50977">
    <property type="entry name" value="HTH_TETR_2"/>
    <property type="match status" value="1"/>
</dbReference>
<dbReference type="InterPro" id="IPR036271">
    <property type="entry name" value="Tet_transcr_reg_TetR-rel_C_sf"/>
</dbReference>
<dbReference type="EMBL" id="BKAX01000004">
    <property type="protein sequence ID" value="GEQ05878.1"/>
    <property type="molecule type" value="Genomic_DNA"/>
</dbReference>
<organism evidence="7 8">
    <name type="scientific">Staphylococcus gallinarum</name>
    <dbReference type="NCBI Taxonomy" id="1293"/>
    <lineage>
        <taxon>Bacteria</taxon>
        <taxon>Bacillati</taxon>
        <taxon>Bacillota</taxon>
        <taxon>Bacilli</taxon>
        <taxon>Bacillales</taxon>
        <taxon>Staphylococcaceae</taxon>
        <taxon>Staphylococcus</taxon>
    </lineage>
</organism>
<evidence type="ECO:0000256" key="4">
    <source>
        <dbReference type="PROSITE-ProRule" id="PRU00335"/>
    </source>
</evidence>
<dbReference type="PANTHER" id="PTHR30055:SF234">
    <property type="entry name" value="HTH-TYPE TRANSCRIPTIONAL REGULATOR BETI"/>
    <property type="match status" value="1"/>
</dbReference>
<dbReference type="SUPFAM" id="SSF46689">
    <property type="entry name" value="Homeodomain-like"/>
    <property type="match status" value="1"/>
</dbReference>
<evidence type="ECO:0000256" key="2">
    <source>
        <dbReference type="ARBA" id="ARBA00023125"/>
    </source>
</evidence>
<keyword evidence="2 4" id="KW-0238">DNA-binding</keyword>
<dbReference type="RefSeq" id="WP_042739230.1">
    <property type="nucleotide sequence ID" value="NZ_BKAX01000004.1"/>
</dbReference>
<reference evidence="7 8" key="1">
    <citation type="submission" date="2018-06" db="EMBL/GenBank/DDBJ databases">
        <authorList>
            <consortium name="Pathogen Informatics"/>
            <person name="Doyle S."/>
        </authorList>
    </citation>
    <scope>NUCLEOTIDE SEQUENCE [LARGE SCALE GENOMIC DNA]</scope>
    <source>
        <strain evidence="7 8">NCTC12195</strain>
    </source>
</reference>
<dbReference type="Proteomes" id="UP000321057">
    <property type="component" value="Unassembled WGS sequence"/>
</dbReference>
<dbReference type="STRING" id="1293.SH09_08515"/>
<evidence type="ECO:0000313" key="9">
    <source>
        <dbReference type="Proteomes" id="UP000321057"/>
    </source>
</evidence>
<accession>A0A0D0SPP0</accession>
<protein>
    <submittedName>
        <fullName evidence="6 7">Transcriptional regulator</fullName>
    </submittedName>
</protein>
<dbReference type="GeneID" id="93844275"/>
<evidence type="ECO:0000256" key="1">
    <source>
        <dbReference type="ARBA" id="ARBA00023015"/>
    </source>
</evidence>
<dbReference type="InterPro" id="IPR050109">
    <property type="entry name" value="HTH-type_TetR-like_transc_reg"/>
</dbReference>
<dbReference type="OrthoDB" id="9806334at2"/>
<dbReference type="Proteomes" id="UP000255277">
    <property type="component" value="Unassembled WGS sequence"/>
</dbReference>
<sequence>MPRTSKKTQLLDAAAAIVNEYGSEYLTLDAVAKRAGVSKGGLLYHFKSKTALIEGLVDHADKIYRNNVAERVAADIYEQGKWLRAFVEATREHRSENAAITSSMLAAEGNNRHLLSPLQETYKIWQSYIENDGLDKIDATIMRLAVDGLWLSEIFGLDALDESMREAVLERLTNYSKSTTNRTFEQ</sequence>
<feature type="DNA-binding region" description="H-T-H motif" evidence="4">
    <location>
        <begin position="27"/>
        <end position="46"/>
    </location>
</feature>
<dbReference type="EMBL" id="UHDK01000001">
    <property type="protein sequence ID" value="SUM34821.1"/>
    <property type="molecule type" value="Genomic_DNA"/>
</dbReference>
<feature type="domain" description="HTH tetR-type" evidence="5">
    <location>
        <begin position="4"/>
        <end position="64"/>
    </location>
</feature>
<proteinExistence type="predicted"/>
<dbReference type="PANTHER" id="PTHR30055">
    <property type="entry name" value="HTH-TYPE TRANSCRIPTIONAL REGULATOR RUTR"/>
    <property type="match status" value="1"/>
</dbReference>
<evidence type="ECO:0000256" key="3">
    <source>
        <dbReference type="ARBA" id="ARBA00023163"/>
    </source>
</evidence>